<dbReference type="AlphaFoldDB" id="A0A8H5HU33"/>
<evidence type="ECO:0000256" key="4">
    <source>
        <dbReference type="ARBA" id="ARBA00023242"/>
    </source>
</evidence>
<keyword evidence="8" id="KW-1185">Reference proteome</keyword>
<feature type="compositionally biased region" description="Low complexity" evidence="5">
    <location>
        <begin position="1"/>
        <end position="18"/>
    </location>
</feature>
<keyword evidence="2" id="KW-0238">DNA-binding</keyword>
<protein>
    <recommendedName>
        <fullName evidence="6">Zn(2)-C6 fungal-type domain-containing protein</fullName>
    </recommendedName>
</protein>
<comment type="caution">
    <text evidence="7">The sequence shown here is derived from an EMBL/GenBank/DDBJ whole genome shotgun (WGS) entry which is preliminary data.</text>
</comment>
<dbReference type="GO" id="GO:0000981">
    <property type="term" value="F:DNA-binding transcription factor activity, RNA polymerase II-specific"/>
    <property type="evidence" value="ECO:0007669"/>
    <property type="project" value="InterPro"/>
</dbReference>
<dbReference type="SUPFAM" id="SSF57701">
    <property type="entry name" value="Zn2/Cys6 DNA-binding domain"/>
    <property type="match status" value="1"/>
</dbReference>
<dbReference type="OrthoDB" id="39175at2759"/>
<organism evidence="7 8">
    <name type="scientific">Collybiopsis confluens</name>
    <dbReference type="NCBI Taxonomy" id="2823264"/>
    <lineage>
        <taxon>Eukaryota</taxon>
        <taxon>Fungi</taxon>
        <taxon>Dikarya</taxon>
        <taxon>Basidiomycota</taxon>
        <taxon>Agaricomycotina</taxon>
        <taxon>Agaricomycetes</taxon>
        <taxon>Agaricomycetidae</taxon>
        <taxon>Agaricales</taxon>
        <taxon>Marasmiineae</taxon>
        <taxon>Omphalotaceae</taxon>
        <taxon>Collybiopsis</taxon>
    </lineage>
</organism>
<keyword evidence="1" id="KW-0805">Transcription regulation</keyword>
<dbReference type="PANTHER" id="PTHR31069">
    <property type="entry name" value="OLEATE-ACTIVATED TRANSCRIPTION FACTOR 1-RELATED"/>
    <property type="match status" value="1"/>
</dbReference>
<dbReference type="EMBL" id="JAACJN010000021">
    <property type="protein sequence ID" value="KAF5389596.1"/>
    <property type="molecule type" value="Genomic_DNA"/>
</dbReference>
<dbReference type="Pfam" id="PF00172">
    <property type="entry name" value="Zn_clus"/>
    <property type="match status" value="1"/>
</dbReference>
<keyword evidence="4" id="KW-0539">Nucleus</keyword>
<feature type="compositionally biased region" description="Low complexity" evidence="5">
    <location>
        <begin position="127"/>
        <end position="145"/>
    </location>
</feature>
<dbReference type="GO" id="GO:0045944">
    <property type="term" value="P:positive regulation of transcription by RNA polymerase II"/>
    <property type="evidence" value="ECO:0007669"/>
    <property type="project" value="TreeGrafter"/>
</dbReference>
<dbReference type="GO" id="GO:0005634">
    <property type="term" value="C:nucleus"/>
    <property type="evidence" value="ECO:0007669"/>
    <property type="project" value="TreeGrafter"/>
</dbReference>
<feature type="region of interest" description="Disordered" evidence="5">
    <location>
        <begin position="70"/>
        <end position="101"/>
    </location>
</feature>
<name>A0A8H5HU33_9AGAR</name>
<feature type="compositionally biased region" description="Polar residues" evidence="5">
    <location>
        <begin position="70"/>
        <end position="84"/>
    </location>
</feature>
<dbReference type="CDD" id="cd00067">
    <property type="entry name" value="GAL4"/>
    <property type="match status" value="1"/>
</dbReference>
<feature type="domain" description="Zn(2)-C6 fungal-type" evidence="6">
    <location>
        <begin position="28"/>
        <end position="62"/>
    </location>
</feature>
<feature type="region of interest" description="Disordered" evidence="5">
    <location>
        <begin position="1"/>
        <end position="26"/>
    </location>
</feature>
<keyword evidence="3" id="KW-0804">Transcription</keyword>
<evidence type="ECO:0000256" key="2">
    <source>
        <dbReference type="ARBA" id="ARBA00023125"/>
    </source>
</evidence>
<dbReference type="GO" id="GO:0000978">
    <property type="term" value="F:RNA polymerase II cis-regulatory region sequence-specific DNA binding"/>
    <property type="evidence" value="ECO:0007669"/>
    <property type="project" value="TreeGrafter"/>
</dbReference>
<proteinExistence type="predicted"/>
<dbReference type="PANTHER" id="PTHR31069:SF12">
    <property type="entry name" value="TRANSCRIPTION FACTOR DOMAIN-CONTAINING PROTEIN"/>
    <property type="match status" value="1"/>
</dbReference>
<evidence type="ECO:0000313" key="7">
    <source>
        <dbReference type="EMBL" id="KAF5389596.1"/>
    </source>
</evidence>
<dbReference type="InterPro" id="IPR001138">
    <property type="entry name" value="Zn2Cys6_DnaBD"/>
</dbReference>
<dbReference type="Proteomes" id="UP000518752">
    <property type="component" value="Unassembled WGS sequence"/>
</dbReference>
<dbReference type="PROSITE" id="PS00463">
    <property type="entry name" value="ZN2_CY6_FUNGAL_1"/>
    <property type="match status" value="1"/>
</dbReference>
<dbReference type="InterPro" id="IPR036864">
    <property type="entry name" value="Zn2-C6_fun-type_DNA-bd_sf"/>
</dbReference>
<evidence type="ECO:0000313" key="8">
    <source>
        <dbReference type="Proteomes" id="UP000518752"/>
    </source>
</evidence>
<evidence type="ECO:0000256" key="1">
    <source>
        <dbReference type="ARBA" id="ARBA00023015"/>
    </source>
</evidence>
<accession>A0A8H5HU33</accession>
<evidence type="ECO:0000256" key="3">
    <source>
        <dbReference type="ARBA" id="ARBA00023163"/>
    </source>
</evidence>
<dbReference type="GO" id="GO:0008270">
    <property type="term" value="F:zinc ion binding"/>
    <property type="evidence" value="ECO:0007669"/>
    <property type="project" value="InterPro"/>
</dbReference>
<sequence length="247" mass="26920">MPSRQQSPSSSTASSSTKKAGHQRNPMACTNCRARKIKCDSNKRYPDHPCVRCVNRKLVCEYVAIAHTPSTDTRSRSGSFSSPMYPSPSIHDSNGKAHAASTMAPRYSPLSATYHPRHSRSDLYATNSYDSPPYASSNSSYSDSPGVENNVPSTLYNSYDSTNGTYMIHPGSHLSQMPNPSMNHRSPTPQYSGSYGSGMPGMGLPDPNAYYNRDPNYVGWHGLSMSTPTSSQGHYGAGCVFDFLINH</sequence>
<dbReference type="PROSITE" id="PS50048">
    <property type="entry name" value="ZN2_CY6_FUNGAL_2"/>
    <property type="match status" value="1"/>
</dbReference>
<feature type="region of interest" description="Disordered" evidence="5">
    <location>
        <begin position="122"/>
        <end position="154"/>
    </location>
</feature>
<evidence type="ECO:0000259" key="6">
    <source>
        <dbReference type="PROSITE" id="PS50048"/>
    </source>
</evidence>
<dbReference type="InterPro" id="IPR050675">
    <property type="entry name" value="OAF3"/>
</dbReference>
<gene>
    <name evidence="7" type="ORF">D9757_004180</name>
</gene>
<evidence type="ECO:0000256" key="5">
    <source>
        <dbReference type="SAM" id="MobiDB-lite"/>
    </source>
</evidence>
<dbReference type="SMART" id="SM00066">
    <property type="entry name" value="GAL4"/>
    <property type="match status" value="1"/>
</dbReference>
<dbReference type="Gene3D" id="4.10.240.10">
    <property type="entry name" value="Zn(2)-C6 fungal-type DNA-binding domain"/>
    <property type="match status" value="1"/>
</dbReference>
<reference evidence="7 8" key="1">
    <citation type="journal article" date="2020" name="ISME J.">
        <title>Uncovering the hidden diversity of litter-decomposition mechanisms in mushroom-forming fungi.</title>
        <authorList>
            <person name="Floudas D."/>
            <person name="Bentzer J."/>
            <person name="Ahren D."/>
            <person name="Johansson T."/>
            <person name="Persson P."/>
            <person name="Tunlid A."/>
        </authorList>
    </citation>
    <scope>NUCLEOTIDE SEQUENCE [LARGE SCALE GENOMIC DNA]</scope>
    <source>
        <strain evidence="7 8">CBS 406.79</strain>
    </source>
</reference>